<sequence length="1085" mass="120997">MRPLQWLAVACCWCSTWAPAAPAVVRTHFIAIREIDWDYAPARRNLIADVSVDDDEHAGTFVRRGPQRVGTVYTKAVYEEYADAGYSLALPKEPWLGFLGPVLRAEVGDTVVVHLRNLASRPYTIHSHGLHYDKGSEGAPYPDHTERQQKADDAVAPGESREYTWRLKPEYGPMEADPACITWTYHSHVDAPRDIAAGLIGPLLACKKGSLDEHGNPQDPDRAFFLLFSVMDENLSWYLQRNVERFCEQPATVDVNDEDFVESNKMHAINGYVYGNAPRLELCAGERVWWHLVAMGNEADVHAAHFLGHTLEERGRRVDTVALFPATFRSARMAPARVGTWLISCQVNDHVQAGMMMLYTVRDCGWKPPGPAQAPVRGGVTRTFFVAAHEEVWDYAPGGRDRISGKKLDQPGSPSAVFLERGRHRVGNRYWKARYVAYEDDVFSAVRQRSKNDEHLGLLGPVLRVEVGDVLQVVFWNNASRPYSIQPHGVSYLKEHEGAVYSDGVAGGESVAPGRRFLYRWVVGEESGPAGGDPDCVTWLYYSATDSVRDTNSGLVGPLIVCRPGKLGADGAQRGIDHEFSLLFSVFDENLSWYLERNIAAFASDPAGVNRDDDDFQESNKMHAINGRMYNTLQGLRMCKAQQVSWHLLGLGSESDVHSVYLAGNTMRASGRRRDTINLFPHTSLTATMSADKAGDFGVVCKTADHLSAGMKQHYHVSLCDARVLRPPRPTATRTHYVAAVELTWDYSPSRHWELARHNTTRQHSHGETFLRGGTDRIGSAYKKVVYREFTDDTFTREKPRGEREKHLGIMGPMLRAEVGEALVVVFKNMASRPYNMHAHGVDEGLDSCNIPPVAPGRVEKYKWMVPERSGPGKGDPDCLLWAYYSNVDPNKDLYSGLFGSLLTCRSGVLSGGGGDGAARPRGVEREFALLWMVFDENESWYLEENVQRCCGGAAINSSDEDFKESNKMHSINGYVYGNLPGLTMREGEHVAWYLLGMGNEVDIHTVHFHGHPFTVQVGGGTHRADVMDLFPATFETAHMRPGNPGTWLMHCHVTDHIQAGMEATYTVLPRGTAPESNAWIKQRR</sequence>
<evidence type="ECO:0000256" key="16">
    <source>
        <dbReference type="SAM" id="MobiDB-lite"/>
    </source>
</evidence>
<dbReference type="FunFam" id="2.60.40.420:FF:000002">
    <property type="entry name" value="Hephaestin like 1"/>
    <property type="match status" value="2"/>
</dbReference>
<dbReference type="KEGG" id="pmrn:116954591"/>
<keyword evidence="6" id="KW-0812">Transmembrane</keyword>
<organism evidence="20 21">
    <name type="scientific">Petromyzon marinus</name>
    <name type="common">Sea lamprey</name>
    <dbReference type="NCBI Taxonomy" id="7757"/>
    <lineage>
        <taxon>Eukaryota</taxon>
        <taxon>Metazoa</taxon>
        <taxon>Chordata</taxon>
        <taxon>Craniata</taxon>
        <taxon>Vertebrata</taxon>
        <taxon>Cyclostomata</taxon>
        <taxon>Hyperoartia</taxon>
        <taxon>Petromyzontiformes</taxon>
        <taxon>Petromyzontidae</taxon>
        <taxon>Petromyzon</taxon>
    </lineage>
</organism>
<name>A0AAJ7XDW4_PETMA</name>
<feature type="region of interest" description="Disordered" evidence="16">
    <location>
        <begin position="134"/>
        <end position="159"/>
    </location>
</feature>
<evidence type="ECO:0000256" key="9">
    <source>
        <dbReference type="ARBA" id="ARBA00022737"/>
    </source>
</evidence>
<dbReference type="RefSeq" id="XP_032831125.1">
    <property type="nucleotide sequence ID" value="XM_032975234.1"/>
</dbReference>
<dbReference type="PANTHER" id="PTHR11709:SF221">
    <property type="entry name" value="HEPHAESTIN"/>
    <property type="match status" value="1"/>
</dbReference>
<feature type="chain" id="PRO_5044709741" description="ferroxidase" evidence="17">
    <location>
        <begin position="23"/>
        <end position="1085"/>
    </location>
</feature>
<dbReference type="PANTHER" id="PTHR11709">
    <property type="entry name" value="MULTI-COPPER OXIDASE"/>
    <property type="match status" value="1"/>
</dbReference>
<evidence type="ECO:0000313" key="20">
    <source>
        <dbReference type="Proteomes" id="UP001318040"/>
    </source>
</evidence>
<evidence type="ECO:0000256" key="2">
    <source>
        <dbReference type="ARBA" id="ARBA00004167"/>
    </source>
</evidence>
<keyword evidence="5" id="KW-0813">Transport</keyword>
<protein>
    <recommendedName>
        <fullName evidence="4">ferroxidase</fullName>
        <ecNumber evidence="4">1.16.3.1</ecNumber>
    </recommendedName>
</protein>
<evidence type="ECO:0000256" key="8">
    <source>
        <dbReference type="ARBA" id="ARBA00022729"/>
    </source>
</evidence>
<dbReference type="InterPro" id="IPR011707">
    <property type="entry name" value="Cu-oxidase-like_N"/>
</dbReference>
<evidence type="ECO:0000259" key="18">
    <source>
        <dbReference type="Pfam" id="PF07731"/>
    </source>
</evidence>
<dbReference type="InterPro" id="IPR002355">
    <property type="entry name" value="Cu_oxidase_Cu_BS"/>
</dbReference>
<evidence type="ECO:0000256" key="12">
    <source>
        <dbReference type="ARBA" id="ARBA00023065"/>
    </source>
</evidence>
<dbReference type="RefSeq" id="XP_032831124.1">
    <property type="nucleotide sequence ID" value="XM_032975233.1"/>
</dbReference>
<evidence type="ECO:0000256" key="15">
    <source>
        <dbReference type="ARBA" id="ARBA00023180"/>
    </source>
</evidence>
<dbReference type="InterPro" id="IPR011706">
    <property type="entry name" value="Cu-oxidase_C"/>
</dbReference>
<evidence type="ECO:0000313" key="22">
    <source>
        <dbReference type="RefSeq" id="XP_032831125.1"/>
    </source>
</evidence>
<dbReference type="GO" id="GO:0004322">
    <property type="term" value="F:ferroxidase activity"/>
    <property type="evidence" value="ECO:0007669"/>
    <property type="project" value="UniProtKB-EC"/>
</dbReference>
<keyword evidence="11" id="KW-0560">Oxidoreductase</keyword>
<feature type="domain" description="Plastocyanin-like" evidence="18">
    <location>
        <begin position="270"/>
        <end position="362"/>
    </location>
</feature>
<feature type="domain" description="Plastocyanin-like" evidence="19">
    <location>
        <begin position="458"/>
        <end position="562"/>
    </location>
</feature>
<comment type="similarity">
    <text evidence="3">Belongs to the multicopper oxidase family.</text>
</comment>
<feature type="domain" description="Plastocyanin-like" evidence="19">
    <location>
        <begin position="98"/>
        <end position="204"/>
    </location>
</feature>
<comment type="subcellular location">
    <subcellularLocation>
        <location evidence="2">Membrane</location>
        <topology evidence="2">Single-pass membrane protein</topology>
    </subcellularLocation>
</comment>
<keyword evidence="13" id="KW-0472">Membrane</keyword>
<accession>A0AAJ7XDW4</accession>
<dbReference type="EC" id="1.16.3.1" evidence="4"/>
<keyword evidence="15" id="KW-0325">Glycoprotein</keyword>
<dbReference type="SUPFAM" id="SSF49503">
    <property type="entry name" value="Cupredoxins"/>
    <property type="match status" value="6"/>
</dbReference>
<feature type="domain" description="Plastocyanin-like" evidence="18">
    <location>
        <begin position="969"/>
        <end position="1070"/>
    </location>
</feature>
<keyword evidence="20" id="KW-1185">Reference proteome</keyword>
<keyword evidence="9" id="KW-0677">Repeat</keyword>
<evidence type="ECO:0000256" key="14">
    <source>
        <dbReference type="ARBA" id="ARBA00023157"/>
    </source>
</evidence>
<dbReference type="PROSITE" id="PS00079">
    <property type="entry name" value="MULTICOPPER_OXIDASE1"/>
    <property type="match status" value="2"/>
</dbReference>
<keyword evidence="12" id="KW-0406">Ion transport</keyword>
<proteinExistence type="inferred from homology"/>
<feature type="compositionally biased region" description="Basic and acidic residues" evidence="16">
    <location>
        <begin position="143"/>
        <end position="159"/>
    </location>
</feature>
<evidence type="ECO:0000256" key="5">
    <source>
        <dbReference type="ARBA" id="ARBA00022448"/>
    </source>
</evidence>
<feature type="signal peptide" evidence="17">
    <location>
        <begin position="1"/>
        <end position="22"/>
    </location>
</feature>
<dbReference type="PROSITE" id="PS00080">
    <property type="entry name" value="MULTICOPPER_OXIDASE2"/>
    <property type="match status" value="1"/>
</dbReference>
<evidence type="ECO:0000259" key="19">
    <source>
        <dbReference type="Pfam" id="PF07732"/>
    </source>
</evidence>
<dbReference type="GO" id="GO:0005886">
    <property type="term" value="C:plasma membrane"/>
    <property type="evidence" value="ECO:0007669"/>
    <property type="project" value="TreeGrafter"/>
</dbReference>
<keyword evidence="8 17" id="KW-0732">Signal</keyword>
<keyword evidence="7" id="KW-0479">Metal-binding</keyword>
<comment type="cofactor">
    <cofactor evidence="1">
        <name>Cu cation</name>
        <dbReference type="ChEBI" id="CHEBI:23378"/>
    </cofactor>
</comment>
<evidence type="ECO:0000256" key="10">
    <source>
        <dbReference type="ARBA" id="ARBA00022989"/>
    </source>
</evidence>
<evidence type="ECO:0000256" key="13">
    <source>
        <dbReference type="ARBA" id="ARBA00023136"/>
    </source>
</evidence>
<dbReference type="GO" id="GO:0005507">
    <property type="term" value="F:copper ion binding"/>
    <property type="evidence" value="ECO:0007669"/>
    <property type="project" value="InterPro"/>
</dbReference>
<evidence type="ECO:0000256" key="17">
    <source>
        <dbReference type="SAM" id="SignalP"/>
    </source>
</evidence>
<dbReference type="InterPro" id="IPR033138">
    <property type="entry name" value="Cu_oxidase_CS"/>
</dbReference>
<evidence type="ECO:0000313" key="21">
    <source>
        <dbReference type="RefSeq" id="XP_032831124.1"/>
    </source>
</evidence>
<evidence type="ECO:0000256" key="1">
    <source>
        <dbReference type="ARBA" id="ARBA00001935"/>
    </source>
</evidence>
<dbReference type="InterPro" id="IPR045087">
    <property type="entry name" value="Cu-oxidase_fam"/>
</dbReference>
<dbReference type="AlphaFoldDB" id="A0AAJ7XDW4"/>
<dbReference type="Pfam" id="PF07732">
    <property type="entry name" value="Cu-oxidase_3"/>
    <property type="match status" value="2"/>
</dbReference>
<evidence type="ECO:0000256" key="3">
    <source>
        <dbReference type="ARBA" id="ARBA00010609"/>
    </source>
</evidence>
<reference evidence="21 22" key="1">
    <citation type="submission" date="2025-04" db="UniProtKB">
        <authorList>
            <consortium name="RefSeq"/>
        </authorList>
    </citation>
    <scope>IDENTIFICATION</scope>
    <source>
        <tissue evidence="21 22">Sperm</tissue>
    </source>
</reference>
<keyword evidence="14" id="KW-1015">Disulfide bond</keyword>
<evidence type="ECO:0000256" key="4">
    <source>
        <dbReference type="ARBA" id="ARBA00013107"/>
    </source>
</evidence>
<evidence type="ECO:0000256" key="7">
    <source>
        <dbReference type="ARBA" id="ARBA00022723"/>
    </source>
</evidence>
<dbReference type="Proteomes" id="UP001318040">
    <property type="component" value="Chromosome 55"/>
</dbReference>
<gene>
    <name evidence="21 22" type="primary">LOC116954591</name>
</gene>
<dbReference type="Gene3D" id="2.60.40.420">
    <property type="entry name" value="Cupredoxins - blue copper proteins"/>
    <property type="match status" value="4"/>
</dbReference>
<evidence type="ECO:0000256" key="11">
    <source>
        <dbReference type="ARBA" id="ARBA00023002"/>
    </source>
</evidence>
<dbReference type="InterPro" id="IPR008972">
    <property type="entry name" value="Cupredoxin"/>
</dbReference>
<dbReference type="Pfam" id="PF07731">
    <property type="entry name" value="Cu-oxidase_2"/>
    <property type="match status" value="2"/>
</dbReference>
<evidence type="ECO:0000256" key="6">
    <source>
        <dbReference type="ARBA" id="ARBA00022692"/>
    </source>
</evidence>
<dbReference type="FunFam" id="2.60.40.420:FF:000009">
    <property type="entry name" value="Ceruloplasmin"/>
    <property type="match status" value="1"/>
</dbReference>
<dbReference type="GO" id="GO:0006826">
    <property type="term" value="P:iron ion transport"/>
    <property type="evidence" value="ECO:0007669"/>
    <property type="project" value="TreeGrafter"/>
</dbReference>
<keyword evidence="10" id="KW-1133">Transmembrane helix</keyword>